<dbReference type="Proteomes" id="UP000664534">
    <property type="component" value="Unassembled WGS sequence"/>
</dbReference>
<keyword evidence="3" id="KW-1185">Reference proteome</keyword>
<feature type="region of interest" description="Disordered" evidence="1">
    <location>
        <begin position="287"/>
        <end position="393"/>
    </location>
</feature>
<organism evidence="2 3">
    <name type="scientific">Imshaugia aleurites</name>
    <dbReference type="NCBI Taxonomy" id="172621"/>
    <lineage>
        <taxon>Eukaryota</taxon>
        <taxon>Fungi</taxon>
        <taxon>Dikarya</taxon>
        <taxon>Ascomycota</taxon>
        <taxon>Pezizomycotina</taxon>
        <taxon>Lecanoromycetes</taxon>
        <taxon>OSLEUM clade</taxon>
        <taxon>Lecanoromycetidae</taxon>
        <taxon>Lecanorales</taxon>
        <taxon>Lecanorineae</taxon>
        <taxon>Parmeliaceae</taxon>
        <taxon>Imshaugia</taxon>
    </lineage>
</organism>
<sequence length="393" mass="42663">MHLQNELGRHTPPPPPYSLGKRGTPKIEPTKDASQRPNPPPPPPYLTNTPKSDCSLPPIDGLRRQTVASDDPYLSHLGNAISLPPVSSQRSAAHNVGPQNGFPDCPGNWNYTRNCPETPAHPVEPKWTPVGILGYPGPLSMGATAPLPKFLRERIDHSTPRSFVCNAGTRIRADDTDFASQSSSTAILDPYAASCVTRPPIHTLKVLPTMILKSQRTFRRPSSQETASLANTITNDITRAFKPSEIICPPSALPYQQVIERRATLTNASTTQDLKATEKVADLKSLLGANEDINSDGEPSDGDRESNHAGKVPMGQDSASLSRVEHEHRPSKDGKTSRGRDGGHPASRSSHRRPSAPARFEPYQRPRSNMADSMRQRPGCEVDEGCAKSPGTQ</sequence>
<dbReference type="EMBL" id="CAJPDT010000155">
    <property type="protein sequence ID" value="CAF9941751.1"/>
    <property type="molecule type" value="Genomic_DNA"/>
</dbReference>
<comment type="caution">
    <text evidence="2">The sequence shown here is derived from an EMBL/GenBank/DDBJ whole genome shotgun (WGS) entry which is preliminary data.</text>
</comment>
<feature type="compositionally biased region" description="Basic and acidic residues" evidence="1">
    <location>
        <begin position="323"/>
        <end position="343"/>
    </location>
</feature>
<proteinExistence type="predicted"/>
<gene>
    <name evidence="2" type="ORF">IMSHALPRED_002876</name>
</gene>
<dbReference type="AlphaFoldDB" id="A0A8H3J6L5"/>
<evidence type="ECO:0000313" key="3">
    <source>
        <dbReference type="Proteomes" id="UP000664534"/>
    </source>
</evidence>
<protein>
    <submittedName>
        <fullName evidence="2">Uncharacterized protein</fullName>
    </submittedName>
</protein>
<dbReference type="OrthoDB" id="5392339at2759"/>
<accession>A0A8H3J6L5</accession>
<name>A0A8H3J6L5_9LECA</name>
<evidence type="ECO:0000256" key="1">
    <source>
        <dbReference type="SAM" id="MobiDB-lite"/>
    </source>
</evidence>
<feature type="region of interest" description="Disordered" evidence="1">
    <location>
        <begin position="1"/>
        <end position="62"/>
    </location>
</feature>
<evidence type="ECO:0000313" key="2">
    <source>
        <dbReference type="EMBL" id="CAF9941751.1"/>
    </source>
</evidence>
<reference evidence="2" key="1">
    <citation type="submission" date="2021-03" db="EMBL/GenBank/DDBJ databases">
        <authorList>
            <person name="Tagirdzhanova G."/>
        </authorList>
    </citation>
    <scope>NUCLEOTIDE SEQUENCE</scope>
</reference>